<dbReference type="RefSeq" id="WP_126765362.1">
    <property type="nucleotide sequence ID" value="NZ_PIPJ01000001.1"/>
</dbReference>
<feature type="domain" description="N-acetyltransferase" evidence="1">
    <location>
        <begin position="8"/>
        <end position="192"/>
    </location>
</feature>
<protein>
    <submittedName>
        <fullName evidence="2">GNAT family N-acetyltransferase</fullName>
    </submittedName>
</protein>
<organism evidence="2 3">
    <name type="scientific">Aliidiomarina iranensis</name>
    <dbReference type="NCBI Taxonomy" id="1434071"/>
    <lineage>
        <taxon>Bacteria</taxon>
        <taxon>Pseudomonadati</taxon>
        <taxon>Pseudomonadota</taxon>
        <taxon>Gammaproteobacteria</taxon>
        <taxon>Alteromonadales</taxon>
        <taxon>Idiomarinaceae</taxon>
        <taxon>Aliidiomarina</taxon>
    </lineage>
</organism>
<dbReference type="EMBL" id="PIPJ01000001">
    <property type="protein sequence ID" value="RUO23590.1"/>
    <property type="molecule type" value="Genomic_DNA"/>
</dbReference>
<dbReference type="SUPFAM" id="SSF55729">
    <property type="entry name" value="Acyl-CoA N-acyltransferases (Nat)"/>
    <property type="match status" value="1"/>
</dbReference>
<evidence type="ECO:0000259" key="1">
    <source>
        <dbReference type="PROSITE" id="PS51186"/>
    </source>
</evidence>
<dbReference type="GO" id="GO:0016747">
    <property type="term" value="F:acyltransferase activity, transferring groups other than amino-acyl groups"/>
    <property type="evidence" value="ECO:0007669"/>
    <property type="project" value="InterPro"/>
</dbReference>
<keyword evidence="3" id="KW-1185">Reference proteome</keyword>
<dbReference type="OrthoDB" id="6321659at2"/>
<dbReference type="InterPro" id="IPR000182">
    <property type="entry name" value="GNAT_dom"/>
</dbReference>
<dbReference type="PROSITE" id="PS51186">
    <property type="entry name" value="GNAT"/>
    <property type="match status" value="1"/>
</dbReference>
<gene>
    <name evidence="2" type="ORF">CWE08_02795</name>
</gene>
<evidence type="ECO:0000313" key="2">
    <source>
        <dbReference type="EMBL" id="RUO23590.1"/>
    </source>
</evidence>
<accession>A0A432W300</accession>
<reference evidence="3" key="1">
    <citation type="journal article" date="2018" name="Front. Microbiol.">
        <title>Genome-Based Analysis Reveals the Taxonomy and Diversity of the Family Idiomarinaceae.</title>
        <authorList>
            <person name="Liu Y."/>
            <person name="Lai Q."/>
            <person name="Shao Z."/>
        </authorList>
    </citation>
    <scope>NUCLEOTIDE SEQUENCE [LARGE SCALE GENOMIC DNA]</scope>
    <source>
        <strain evidence="3">GBPy7</strain>
    </source>
</reference>
<evidence type="ECO:0000313" key="3">
    <source>
        <dbReference type="Proteomes" id="UP000288395"/>
    </source>
</evidence>
<dbReference type="AlphaFoldDB" id="A0A432W300"/>
<sequence>MKHANPRLTFRQLTEADFDAVIALGNKVHGDNYLTPENLADYFQRGQTENGRNLHWLAFSDDNLAGIRLTFAPGNWDIDQYCTPGAWPFPAEELCYFKCSAVDHEVQGGGIGKSLLMHSIIEAQGAGCKGGLAHIWRQSPNNSAFEYFSRCGGELIADHGKRWLQFSLEGGYYCPVCDGDCYCTAAEMLLRF</sequence>
<dbReference type="Pfam" id="PF00583">
    <property type="entry name" value="Acetyltransf_1"/>
    <property type="match status" value="1"/>
</dbReference>
<dbReference type="Proteomes" id="UP000288395">
    <property type="component" value="Unassembled WGS sequence"/>
</dbReference>
<dbReference type="Gene3D" id="3.40.630.30">
    <property type="match status" value="1"/>
</dbReference>
<comment type="caution">
    <text evidence="2">The sequence shown here is derived from an EMBL/GenBank/DDBJ whole genome shotgun (WGS) entry which is preliminary data.</text>
</comment>
<name>A0A432W300_9GAMM</name>
<dbReference type="InterPro" id="IPR016181">
    <property type="entry name" value="Acyl_CoA_acyltransferase"/>
</dbReference>
<keyword evidence="2" id="KW-0808">Transferase</keyword>
<proteinExistence type="predicted"/>